<protein>
    <submittedName>
        <fullName evidence="1">Uncharacterized protein</fullName>
    </submittedName>
</protein>
<dbReference type="AlphaFoldDB" id="K9ZW47"/>
<organism evidence="1 2">
    <name type="scientific">Deinococcus peraridilitoris (strain DSM 19664 / LMG 22246 / CIP 109416 / KR-200)</name>
    <dbReference type="NCBI Taxonomy" id="937777"/>
    <lineage>
        <taxon>Bacteria</taxon>
        <taxon>Thermotogati</taxon>
        <taxon>Deinococcota</taxon>
        <taxon>Deinococci</taxon>
        <taxon>Deinococcales</taxon>
        <taxon>Deinococcaceae</taxon>
        <taxon>Deinococcus</taxon>
    </lineage>
</organism>
<evidence type="ECO:0000313" key="1">
    <source>
        <dbReference type="EMBL" id="AFZ65791.1"/>
    </source>
</evidence>
<evidence type="ECO:0000313" key="2">
    <source>
        <dbReference type="Proteomes" id="UP000010467"/>
    </source>
</evidence>
<dbReference type="eggNOG" id="ENOG5031RY4">
    <property type="taxonomic scope" value="Bacteria"/>
</dbReference>
<reference evidence="2" key="1">
    <citation type="submission" date="2012-03" db="EMBL/GenBank/DDBJ databases">
        <title>Complete sequence of chromosome of Deinococcus peraridilitoris DSM 19664.</title>
        <authorList>
            <person name="Lucas S."/>
            <person name="Copeland A."/>
            <person name="Lapidus A."/>
            <person name="Glavina del Rio T."/>
            <person name="Dalin E."/>
            <person name="Tice H."/>
            <person name="Bruce D."/>
            <person name="Goodwin L."/>
            <person name="Pitluck S."/>
            <person name="Peters L."/>
            <person name="Mikhailova N."/>
            <person name="Lu M."/>
            <person name="Kyrpides N."/>
            <person name="Mavromatis K."/>
            <person name="Ivanova N."/>
            <person name="Brettin T."/>
            <person name="Detter J.C."/>
            <person name="Han C."/>
            <person name="Larimer F."/>
            <person name="Land M."/>
            <person name="Hauser L."/>
            <person name="Markowitz V."/>
            <person name="Cheng J.-F."/>
            <person name="Hugenholtz P."/>
            <person name="Woyke T."/>
            <person name="Wu D."/>
            <person name="Pukall R."/>
            <person name="Steenblock K."/>
            <person name="Brambilla E."/>
            <person name="Klenk H.-P."/>
            <person name="Eisen J.A."/>
        </authorList>
    </citation>
    <scope>NUCLEOTIDE SEQUENCE [LARGE SCALE GENOMIC DNA]</scope>
    <source>
        <strain evidence="2">DSM 19664 / LMG 22246 / CIP 109416 / KR-200</strain>
    </source>
</reference>
<dbReference type="Proteomes" id="UP000010467">
    <property type="component" value="Chromosome"/>
</dbReference>
<dbReference type="PATRIC" id="fig|937777.3.peg.196"/>
<name>K9ZW47_DEIPD</name>
<dbReference type="EMBL" id="CP003382">
    <property type="protein sequence ID" value="AFZ65791.1"/>
    <property type="molecule type" value="Genomic_DNA"/>
</dbReference>
<proteinExistence type="predicted"/>
<sequence>MLELPVPKHDRTTETAFAAALRSRDARLLPADVPRWHFLEWLVGQGWLLHGSNHPDITRFEPRTPVDLSPDEFSKRTAVFAASDGVWAMMYALTDRARVRRILNMALRVRQENRWSEQRYFLSLAPHDHAVTEGIDLLRHGSVYVLSSAGFERMPPYEWPALGEVMEPHWASPSAVAPLMRVDVSPTDFLLPVRMHDAGRVDRLCQSDPWGFPWLESASGRSGN</sequence>
<dbReference type="KEGG" id="dpd:Deipe_0188"/>
<keyword evidence="2" id="KW-1185">Reference proteome</keyword>
<dbReference type="HOGENOM" id="CLU_1248940_0_0_0"/>
<accession>K9ZW47</accession>
<gene>
    <name evidence="1" type="ordered locus">Deipe_0188</name>
</gene>